<dbReference type="GO" id="GO:0005886">
    <property type="term" value="C:plasma membrane"/>
    <property type="evidence" value="ECO:0007669"/>
    <property type="project" value="UniProtKB-SubCell"/>
</dbReference>
<evidence type="ECO:0000256" key="5">
    <source>
        <dbReference type="ARBA" id="ARBA00022692"/>
    </source>
</evidence>
<evidence type="ECO:0000256" key="4">
    <source>
        <dbReference type="ARBA" id="ARBA00022538"/>
    </source>
</evidence>
<dbReference type="Proteomes" id="UP000028542">
    <property type="component" value="Unassembled WGS sequence"/>
</dbReference>
<protein>
    <submittedName>
        <fullName evidence="11">ATP synthase subunit J</fullName>
    </submittedName>
</protein>
<feature type="transmembrane region" description="Helical" evidence="10">
    <location>
        <begin position="80"/>
        <end position="104"/>
    </location>
</feature>
<proteinExistence type="predicted"/>
<evidence type="ECO:0000256" key="6">
    <source>
        <dbReference type="ARBA" id="ARBA00022958"/>
    </source>
</evidence>
<keyword evidence="12" id="KW-1185">Reference proteome</keyword>
<dbReference type="AlphaFoldDB" id="A0A084J8Z2"/>
<keyword evidence="3" id="KW-1003">Cell membrane</keyword>
<feature type="transmembrane region" description="Helical" evidence="10">
    <location>
        <begin position="48"/>
        <end position="68"/>
    </location>
</feature>
<dbReference type="InterPro" id="IPR003445">
    <property type="entry name" value="Cat_transpt"/>
</dbReference>
<dbReference type="GO" id="GO:0015379">
    <property type="term" value="F:potassium:chloride symporter activity"/>
    <property type="evidence" value="ECO:0007669"/>
    <property type="project" value="InterPro"/>
</dbReference>
<evidence type="ECO:0000256" key="10">
    <source>
        <dbReference type="SAM" id="Phobius"/>
    </source>
</evidence>
<keyword evidence="7 10" id="KW-1133">Transmembrane helix</keyword>
<dbReference type="EMBL" id="JPMD01000035">
    <property type="protein sequence ID" value="KEZ85426.1"/>
    <property type="molecule type" value="Genomic_DNA"/>
</dbReference>
<evidence type="ECO:0000256" key="3">
    <source>
        <dbReference type="ARBA" id="ARBA00022475"/>
    </source>
</evidence>
<dbReference type="RefSeq" id="WP_035134356.1">
    <property type="nucleotide sequence ID" value="NZ_JPMD01000035.1"/>
</dbReference>
<feature type="transmembrane region" description="Helical" evidence="10">
    <location>
        <begin position="164"/>
        <end position="184"/>
    </location>
</feature>
<feature type="transmembrane region" description="Helical" evidence="10">
    <location>
        <begin position="234"/>
        <end position="253"/>
    </location>
</feature>
<feature type="transmembrane region" description="Helical" evidence="10">
    <location>
        <begin position="131"/>
        <end position="152"/>
    </location>
</feature>
<organism evidence="11 12">
    <name type="scientific">Clostridium sulfidigenes</name>
    <dbReference type="NCBI Taxonomy" id="318464"/>
    <lineage>
        <taxon>Bacteria</taxon>
        <taxon>Bacillati</taxon>
        <taxon>Bacillota</taxon>
        <taxon>Clostridia</taxon>
        <taxon>Eubacteriales</taxon>
        <taxon>Clostridiaceae</taxon>
        <taxon>Clostridium</taxon>
    </lineage>
</organism>
<keyword evidence="5 10" id="KW-0812">Transmembrane</keyword>
<evidence type="ECO:0000256" key="9">
    <source>
        <dbReference type="ARBA" id="ARBA00023136"/>
    </source>
</evidence>
<evidence type="ECO:0000256" key="8">
    <source>
        <dbReference type="ARBA" id="ARBA00023065"/>
    </source>
</evidence>
<keyword evidence="9 10" id="KW-0472">Membrane</keyword>
<dbReference type="PANTHER" id="PTHR32024:SF1">
    <property type="entry name" value="KTR SYSTEM POTASSIUM UPTAKE PROTEIN B"/>
    <property type="match status" value="1"/>
</dbReference>
<feature type="transmembrane region" description="Helical" evidence="10">
    <location>
        <begin position="355"/>
        <end position="375"/>
    </location>
</feature>
<keyword evidence="6" id="KW-0630">Potassium</keyword>
<keyword evidence="4" id="KW-0633">Potassium transport</keyword>
<gene>
    <name evidence="11" type="ORF">IO99_14220</name>
</gene>
<comment type="caution">
    <text evidence="11">The sequence shown here is derived from an EMBL/GenBank/DDBJ whole genome shotgun (WGS) entry which is preliminary data.</text>
</comment>
<evidence type="ECO:0000256" key="1">
    <source>
        <dbReference type="ARBA" id="ARBA00004651"/>
    </source>
</evidence>
<dbReference type="InterPro" id="IPR004772">
    <property type="entry name" value="TrkH"/>
</dbReference>
<keyword evidence="2" id="KW-0813">Transport</keyword>
<dbReference type="PANTHER" id="PTHR32024">
    <property type="entry name" value="TRK SYSTEM POTASSIUM UPTAKE PROTEIN TRKG-RELATED"/>
    <property type="match status" value="1"/>
</dbReference>
<comment type="subcellular location">
    <subcellularLocation>
        <location evidence="1">Cell membrane</location>
        <topology evidence="1">Multi-pass membrane protein</topology>
    </subcellularLocation>
</comment>
<feature type="transmembrane region" description="Helical" evidence="10">
    <location>
        <begin position="196"/>
        <end position="214"/>
    </location>
</feature>
<dbReference type="Pfam" id="PF02386">
    <property type="entry name" value="TrkH"/>
    <property type="match status" value="1"/>
</dbReference>
<evidence type="ECO:0000313" key="12">
    <source>
        <dbReference type="Proteomes" id="UP000028542"/>
    </source>
</evidence>
<dbReference type="NCBIfam" id="TIGR00933">
    <property type="entry name" value="2a38"/>
    <property type="match status" value="1"/>
</dbReference>
<feature type="transmembrane region" description="Helical" evidence="10">
    <location>
        <begin position="411"/>
        <end position="436"/>
    </location>
</feature>
<keyword evidence="8" id="KW-0406">Ion transport</keyword>
<dbReference type="eggNOG" id="COG0168">
    <property type="taxonomic scope" value="Bacteria"/>
</dbReference>
<evidence type="ECO:0000313" key="11">
    <source>
        <dbReference type="EMBL" id="KEZ85426.1"/>
    </source>
</evidence>
<accession>A0A084J8Z2</accession>
<feature type="transmembrane region" description="Helical" evidence="10">
    <location>
        <begin position="316"/>
        <end position="335"/>
    </location>
</feature>
<dbReference type="STRING" id="318464.IO99_14220"/>
<feature type="transmembrane region" description="Helical" evidence="10">
    <location>
        <begin position="20"/>
        <end position="42"/>
    </location>
</feature>
<evidence type="ECO:0000256" key="2">
    <source>
        <dbReference type="ARBA" id="ARBA00022448"/>
    </source>
</evidence>
<sequence length="455" mass="49391">MQLRLRDILRRKNFTPVQIIAMGFATIIFTGALLLSLPIATIKGVGTPFIDCIFTSTSAVCVTGLVTVDTGTYWSYFGKTVILILIQIGGLGFMSFATLLSLIIGKKITLKERLIIRESLNSTSLQGIVKLARYILVFTFSIEFIGALLLSFEFIPEFGIIKGIYYSIFHAVSAFCNAGFDLMGNYSSLTSYSDNALIILTISSLIVIGGLGFYAWNDIFNYKRTKRLTLQTKLVIAVSAGLILFGFIMFLVFELSNPDTLKPMGIKEKVLSAFFASVSPRTAGFNSIDLTKMTMASTFLTIMLMFIGGSPGSTAGGIKTSTAGVLFMTILSVINGREDTELFKRKINKETVYKALAVVVIALALVFTTTILLSITERASGAPFEHYLYEATSAFGTVGLTLGLTQELTAIGKGIVALTMYAGRVGPLTLVVAISIRKSKRGNSIKYPEDKILVG</sequence>
<name>A0A084J8Z2_9CLOT</name>
<reference evidence="11 12" key="1">
    <citation type="submission" date="2014-07" db="EMBL/GenBank/DDBJ databases">
        <title>Draft genome of Clostridium sulfidigenes 113A isolated from sediments associated with methane hydrate from Krishna Godavari basin.</title>
        <authorList>
            <person name="Honkalas V.S."/>
            <person name="Dabir A.P."/>
            <person name="Arora P."/>
            <person name="Dhakephalkar P.K."/>
        </authorList>
    </citation>
    <scope>NUCLEOTIDE SEQUENCE [LARGE SCALE GENOMIC DNA]</scope>
    <source>
        <strain evidence="11 12">113A</strain>
    </source>
</reference>
<evidence type="ECO:0000256" key="7">
    <source>
        <dbReference type="ARBA" id="ARBA00022989"/>
    </source>
</evidence>